<keyword evidence="4 5" id="KW-0472">Membrane</keyword>
<evidence type="ECO:0000256" key="5">
    <source>
        <dbReference type="SAM" id="Phobius"/>
    </source>
</evidence>
<feature type="transmembrane region" description="Helical" evidence="5">
    <location>
        <begin position="48"/>
        <end position="64"/>
    </location>
</feature>
<evidence type="ECO:0000313" key="7">
    <source>
        <dbReference type="EMBL" id="EAR22750.1"/>
    </source>
</evidence>
<dbReference type="RefSeq" id="WP_005002030.1">
    <property type="nucleotide sequence ID" value="NZ_CH672427.1"/>
</dbReference>
<dbReference type="Proteomes" id="UP000003374">
    <property type="component" value="Unassembled WGS sequence"/>
</dbReference>
<reference evidence="7 8" key="1">
    <citation type="submission" date="2006-02" db="EMBL/GenBank/DDBJ databases">
        <authorList>
            <person name="Waterbury J."/>
            <person name="Ferriera S."/>
            <person name="Johnson J."/>
            <person name="Kravitz S."/>
            <person name="Halpern A."/>
            <person name="Remington K."/>
            <person name="Beeson K."/>
            <person name="Tran B."/>
            <person name="Rogers Y.-H."/>
            <person name="Friedman R."/>
            <person name="Venter J.C."/>
        </authorList>
    </citation>
    <scope>NUCLEOTIDE SEQUENCE [LARGE SCALE GENOMIC DNA]</scope>
    <source>
        <strain evidence="7 8">Nb-231</strain>
    </source>
</reference>
<keyword evidence="8" id="KW-1185">Reference proteome</keyword>
<comment type="caution">
    <text evidence="7">The sequence shown here is derived from an EMBL/GenBank/DDBJ whole genome shotgun (WGS) entry which is preliminary data.</text>
</comment>
<organism evidence="7 8">
    <name type="scientific">Nitrococcus mobilis Nb-231</name>
    <dbReference type="NCBI Taxonomy" id="314278"/>
    <lineage>
        <taxon>Bacteria</taxon>
        <taxon>Pseudomonadati</taxon>
        <taxon>Pseudomonadota</taxon>
        <taxon>Gammaproteobacteria</taxon>
        <taxon>Chromatiales</taxon>
        <taxon>Ectothiorhodospiraceae</taxon>
        <taxon>Nitrococcus</taxon>
    </lineage>
</organism>
<keyword evidence="2 5" id="KW-0812">Transmembrane</keyword>
<feature type="transmembrane region" description="Helical" evidence="5">
    <location>
        <begin position="204"/>
        <end position="220"/>
    </location>
</feature>
<gene>
    <name evidence="7" type="ORF">NB231_09868</name>
</gene>
<dbReference type="STRING" id="314278.NB231_09868"/>
<feature type="transmembrane region" description="Helical" evidence="5">
    <location>
        <begin position="356"/>
        <end position="383"/>
    </location>
</feature>
<feature type="transmembrane region" description="Helical" evidence="5">
    <location>
        <begin position="134"/>
        <end position="153"/>
    </location>
</feature>
<evidence type="ECO:0000256" key="2">
    <source>
        <dbReference type="ARBA" id="ARBA00022692"/>
    </source>
</evidence>
<evidence type="ECO:0000313" key="8">
    <source>
        <dbReference type="Proteomes" id="UP000003374"/>
    </source>
</evidence>
<name>A4BNF1_9GAMM</name>
<feature type="transmembrane region" description="Helical" evidence="5">
    <location>
        <begin position="173"/>
        <end position="192"/>
    </location>
</feature>
<accession>A4BNF1</accession>
<dbReference type="HOGENOM" id="CLU_682737_0_0_6"/>
<sequence length="417" mass="45847">MSMTATTDYRSSIATAPISTRSWLLCAWAVLCTLTLSAVKIPIGFDLRLGQIALAGTFFVLILHDMHREQLHWGALLSVTGCGLMLSALSLFSNYPQVNELTFIVKYVLVYPMAFYTGMRLVSLVRAGRMAELLELVLLFAAVLAVVLFFHPIPALIHERPAYLSYGLKGSFWEQGEFAFFSGLFLLAALALRLEHRHWPQRRWPIALLYFFVIGCALASYNKTIWIALIGACLAAALFYRGRSHISGVARGWALRLALIATVGAVALAAYNEWLPAGEKLVTAAMLQNKWDNERGAALRVAWDLVMQAPLLGHGFGFVEAYFGNYPSEIIGLGSGSAQLFNVYLDIWLSAGVPGLIYALGMLIVVFSGRSLFSVLVVSYLFVFANANPVGQHEYYHLFLGMAFAAGRDPSQPVTAS</sequence>
<dbReference type="InterPro" id="IPR051533">
    <property type="entry name" value="WaaL-like"/>
</dbReference>
<dbReference type="Pfam" id="PF04932">
    <property type="entry name" value="Wzy_C"/>
    <property type="match status" value="1"/>
</dbReference>
<dbReference type="InterPro" id="IPR007016">
    <property type="entry name" value="O-antigen_ligase-rel_domated"/>
</dbReference>
<feature type="transmembrane region" description="Helical" evidence="5">
    <location>
        <begin position="104"/>
        <end position="122"/>
    </location>
</feature>
<keyword evidence="3 5" id="KW-1133">Transmembrane helix</keyword>
<protein>
    <recommendedName>
        <fullName evidence="6">O-antigen ligase-related domain-containing protein</fullName>
    </recommendedName>
</protein>
<dbReference type="GO" id="GO:0016020">
    <property type="term" value="C:membrane"/>
    <property type="evidence" value="ECO:0007669"/>
    <property type="project" value="UniProtKB-SubCell"/>
</dbReference>
<dbReference type="AlphaFoldDB" id="A4BNF1"/>
<feature type="transmembrane region" description="Helical" evidence="5">
    <location>
        <begin position="226"/>
        <end position="242"/>
    </location>
</feature>
<feature type="transmembrane region" description="Helical" evidence="5">
    <location>
        <begin position="254"/>
        <end position="271"/>
    </location>
</feature>
<dbReference type="EMBL" id="AAOF01000002">
    <property type="protein sequence ID" value="EAR22750.1"/>
    <property type="molecule type" value="Genomic_DNA"/>
</dbReference>
<comment type="subcellular location">
    <subcellularLocation>
        <location evidence="1">Membrane</location>
        <topology evidence="1">Multi-pass membrane protein</topology>
    </subcellularLocation>
</comment>
<proteinExistence type="predicted"/>
<evidence type="ECO:0000256" key="1">
    <source>
        <dbReference type="ARBA" id="ARBA00004141"/>
    </source>
</evidence>
<feature type="domain" description="O-antigen ligase-related" evidence="6">
    <location>
        <begin position="210"/>
        <end position="358"/>
    </location>
</feature>
<dbReference type="PANTHER" id="PTHR37422">
    <property type="entry name" value="TEICHURONIC ACID BIOSYNTHESIS PROTEIN TUAE"/>
    <property type="match status" value="1"/>
</dbReference>
<dbReference type="PANTHER" id="PTHR37422:SF13">
    <property type="entry name" value="LIPOPOLYSACCHARIDE BIOSYNTHESIS PROTEIN PA4999-RELATED"/>
    <property type="match status" value="1"/>
</dbReference>
<evidence type="ECO:0000256" key="3">
    <source>
        <dbReference type="ARBA" id="ARBA00022989"/>
    </source>
</evidence>
<feature type="transmembrane region" description="Helical" evidence="5">
    <location>
        <begin position="71"/>
        <end position="92"/>
    </location>
</feature>
<dbReference type="eggNOG" id="ENOG502ZIHT">
    <property type="taxonomic scope" value="Bacteria"/>
</dbReference>
<evidence type="ECO:0000256" key="4">
    <source>
        <dbReference type="ARBA" id="ARBA00023136"/>
    </source>
</evidence>
<evidence type="ECO:0000259" key="6">
    <source>
        <dbReference type="Pfam" id="PF04932"/>
    </source>
</evidence>